<accession>A0ABV5M3T1</accession>
<evidence type="ECO:0000259" key="2">
    <source>
        <dbReference type="Pfam" id="PF00561"/>
    </source>
</evidence>
<dbReference type="InterPro" id="IPR000073">
    <property type="entry name" value="AB_hydrolase_1"/>
</dbReference>
<dbReference type="PANTHER" id="PTHR43798">
    <property type="entry name" value="MONOACYLGLYCEROL LIPASE"/>
    <property type="match status" value="1"/>
</dbReference>
<dbReference type="Proteomes" id="UP001589608">
    <property type="component" value="Unassembled WGS sequence"/>
</dbReference>
<evidence type="ECO:0000313" key="3">
    <source>
        <dbReference type="EMBL" id="MFB9443518.1"/>
    </source>
</evidence>
<dbReference type="EMBL" id="JBHMCA010000022">
    <property type="protein sequence ID" value="MFB9443518.1"/>
    <property type="molecule type" value="Genomic_DNA"/>
</dbReference>
<dbReference type="PANTHER" id="PTHR43798:SF33">
    <property type="entry name" value="HYDROLASE, PUTATIVE (AFU_ORTHOLOGUE AFUA_2G14860)-RELATED"/>
    <property type="match status" value="1"/>
</dbReference>
<evidence type="ECO:0000313" key="4">
    <source>
        <dbReference type="Proteomes" id="UP001589608"/>
    </source>
</evidence>
<organism evidence="3 4">
    <name type="scientific">Dactylosporangium vinaceum</name>
    <dbReference type="NCBI Taxonomy" id="53362"/>
    <lineage>
        <taxon>Bacteria</taxon>
        <taxon>Bacillati</taxon>
        <taxon>Actinomycetota</taxon>
        <taxon>Actinomycetes</taxon>
        <taxon>Micromonosporales</taxon>
        <taxon>Micromonosporaceae</taxon>
        <taxon>Dactylosporangium</taxon>
    </lineage>
</organism>
<feature type="domain" description="AB hydrolase-1" evidence="2">
    <location>
        <begin position="30"/>
        <end position="165"/>
    </location>
</feature>
<dbReference type="Gene3D" id="3.40.50.1820">
    <property type="entry name" value="alpha/beta hydrolase"/>
    <property type="match status" value="1"/>
</dbReference>
<proteinExistence type="predicted"/>
<protein>
    <submittedName>
        <fullName evidence="3">Alpha/beta fold hydrolase</fullName>
    </submittedName>
</protein>
<reference evidence="3 4" key="1">
    <citation type="submission" date="2024-09" db="EMBL/GenBank/DDBJ databases">
        <authorList>
            <person name="Sun Q."/>
            <person name="Mori K."/>
        </authorList>
    </citation>
    <scope>NUCLEOTIDE SEQUENCE [LARGE SCALE GENOMIC DNA]</scope>
    <source>
        <strain evidence="3 4">JCM 3307</strain>
    </source>
</reference>
<dbReference type="SUPFAM" id="SSF53474">
    <property type="entry name" value="alpha/beta-Hydrolases"/>
    <property type="match status" value="1"/>
</dbReference>
<gene>
    <name evidence="3" type="ORF">ACFFTR_10530</name>
</gene>
<dbReference type="GO" id="GO:0016787">
    <property type="term" value="F:hydrolase activity"/>
    <property type="evidence" value="ECO:0007669"/>
    <property type="project" value="UniProtKB-KW"/>
</dbReference>
<name>A0ABV5M3T1_9ACTN</name>
<evidence type="ECO:0000256" key="1">
    <source>
        <dbReference type="SAM" id="MobiDB-lite"/>
    </source>
</evidence>
<keyword evidence="3" id="KW-0378">Hydrolase</keyword>
<keyword evidence="4" id="KW-1185">Reference proteome</keyword>
<dbReference type="InterPro" id="IPR029058">
    <property type="entry name" value="AB_hydrolase_fold"/>
</dbReference>
<comment type="caution">
    <text evidence="3">The sequence shown here is derived from an EMBL/GenBank/DDBJ whole genome shotgun (WGS) entry which is preliminary data.</text>
</comment>
<feature type="region of interest" description="Disordered" evidence="1">
    <location>
        <begin position="59"/>
        <end position="80"/>
    </location>
</feature>
<dbReference type="InterPro" id="IPR050266">
    <property type="entry name" value="AB_hydrolase_sf"/>
</dbReference>
<dbReference type="Pfam" id="PF00561">
    <property type="entry name" value="Abhydrolase_1"/>
    <property type="match status" value="1"/>
</dbReference>
<sequence>MTQTTHTLSLPGADLVYDVAGPLPPAGGRPVLFMIGQPMTADGFRCLAGHFPERTVVTYDPRGLGRSTRADGRSDNTPQQQAADLHELAAALGTGPVDVFASSGGAVTALEWVTAHPQDVGTLVAHEPPINAVLPDAEAAGRAQARFNDAYEAGGTGAGMAAFIAMTAWTGEFTEDFFAQPLPDPAAFGMPATDDGTRDDPLLSKRSWAITGYRPDVAALTAAPTRIVVAVGEESAGTYTARTAEGLAAALGQVATVFPSHHGGFLGGEHGYAGKPEEFAAKLRDVLG</sequence>
<dbReference type="RefSeq" id="WP_223093671.1">
    <property type="nucleotide sequence ID" value="NZ_CP061913.1"/>
</dbReference>